<comment type="caution">
    <text evidence="2">The sequence shown here is derived from an EMBL/GenBank/DDBJ whole genome shotgun (WGS) entry which is preliminary data.</text>
</comment>
<feature type="transmembrane region" description="Helical" evidence="1">
    <location>
        <begin position="12"/>
        <end position="33"/>
    </location>
</feature>
<keyword evidence="1" id="KW-1133">Transmembrane helix</keyword>
<dbReference type="Proteomes" id="UP000799444">
    <property type="component" value="Unassembled WGS sequence"/>
</dbReference>
<keyword evidence="1" id="KW-0472">Membrane</keyword>
<evidence type="ECO:0000313" key="3">
    <source>
        <dbReference type="Proteomes" id="UP000799444"/>
    </source>
</evidence>
<evidence type="ECO:0000313" key="2">
    <source>
        <dbReference type="EMBL" id="KAF2729947.1"/>
    </source>
</evidence>
<keyword evidence="1" id="KW-0812">Transmembrane</keyword>
<reference evidence="2" key="1">
    <citation type="journal article" date="2020" name="Stud. Mycol.">
        <title>101 Dothideomycetes genomes: a test case for predicting lifestyles and emergence of pathogens.</title>
        <authorList>
            <person name="Haridas S."/>
            <person name="Albert R."/>
            <person name="Binder M."/>
            <person name="Bloem J."/>
            <person name="Labutti K."/>
            <person name="Salamov A."/>
            <person name="Andreopoulos B."/>
            <person name="Baker S."/>
            <person name="Barry K."/>
            <person name="Bills G."/>
            <person name="Bluhm B."/>
            <person name="Cannon C."/>
            <person name="Castanera R."/>
            <person name="Culley D."/>
            <person name="Daum C."/>
            <person name="Ezra D."/>
            <person name="Gonzalez J."/>
            <person name="Henrissat B."/>
            <person name="Kuo A."/>
            <person name="Liang C."/>
            <person name="Lipzen A."/>
            <person name="Lutzoni F."/>
            <person name="Magnuson J."/>
            <person name="Mondo S."/>
            <person name="Nolan M."/>
            <person name="Ohm R."/>
            <person name="Pangilinan J."/>
            <person name="Park H.-J."/>
            <person name="Ramirez L."/>
            <person name="Alfaro M."/>
            <person name="Sun H."/>
            <person name="Tritt A."/>
            <person name="Yoshinaga Y."/>
            <person name="Zwiers L.-H."/>
            <person name="Turgeon B."/>
            <person name="Goodwin S."/>
            <person name="Spatafora J."/>
            <person name="Crous P."/>
            <person name="Grigoriev I."/>
        </authorList>
    </citation>
    <scope>NUCLEOTIDE SEQUENCE</scope>
    <source>
        <strain evidence="2">CBS 125425</strain>
    </source>
</reference>
<keyword evidence="3" id="KW-1185">Reference proteome</keyword>
<gene>
    <name evidence="2" type="ORF">EJ04DRAFT_56353</name>
</gene>
<proteinExistence type="predicted"/>
<organism evidence="2 3">
    <name type="scientific">Polyplosphaeria fusca</name>
    <dbReference type="NCBI Taxonomy" id="682080"/>
    <lineage>
        <taxon>Eukaryota</taxon>
        <taxon>Fungi</taxon>
        <taxon>Dikarya</taxon>
        <taxon>Ascomycota</taxon>
        <taxon>Pezizomycotina</taxon>
        <taxon>Dothideomycetes</taxon>
        <taxon>Pleosporomycetidae</taxon>
        <taxon>Pleosporales</taxon>
        <taxon>Tetraplosphaeriaceae</taxon>
        <taxon>Polyplosphaeria</taxon>
    </lineage>
</organism>
<evidence type="ECO:0000256" key="1">
    <source>
        <dbReference type="SAM" id="Phobius"/>
    </source>
</evidence>
<dbReference type="EMBL" id="ML996230">
    <property type="protein sequence ID" value="KAF2729947.1"/>
    <property type="molecule type" value="Genomic_DNA"/>
</dbReference>
<name>A0A9P4QM99_9PLEO</name>
<protein>
    <submittedName>
        <fullName evidence="2">Uncharacterized protein</fullName>
    </submittedName>
</protein>
<sequence>MRATLHSSHSPVLYICSNICAAIVSVSCTTGFAGGSGEVDLKRFITGCTIHNIYTRQGKEAVCHLIAGLRQNTVIGIQPCAARLLVNRKIEDGNVIWGTCHRCAGWGMDDAGGRPQECSLARILGLKNNSAIQSKEEHNDCVQRPREGLLSSASSPNTMFVAQDPFSSTHEQIRAPWIEAWPSRQARQVSVNTQRSTIPMKHLSVNTHMRT</sequence>
<dbReference type="AlphaFoldDB" id="A0A9P4QM99"/>
<accession>A0A9P4QM99</accession>
<dbReference type="PROSITE" id="PS51257">
    <property type="entry name" value="PROKAR_LIPOPROTEIN"/>
    <property type="match status" value="1"/>
</dbReference>